<sequence>MSVQKNMVFPEATVKTNVRKLPAETSEIYYQVLRKDCLAVISQCIVYNDRNKPIQSFLIQYRQRIADASHHATANNIYLSQDDRLGQA</sequence>
<dbReference type="EMBL" id="BAABUK010000020">
    <property type="protein sequence ID" value="GAA5814165.1"/>
    <property type="molecule type" value="Genomic_DNA"/>
</dbReference>
<name>A0ABP9Z4X6_9FUNG</name>
<proteinExistence type="predicted"/>
<accession>A0ABP9Z4X6</accession>
<evidence type="ECO:0000313" key="2">
    <source>
        <dbReference type="Proteomes" id="UP001473302"/>
    </source>
</evidence>
<protein>
    <submittedName>
        <fullName evidence="1">Uncharacterized protein</fullName>
    </submittedName>
</protein>
<evidence type="ECO:0000313" key="1">
    <source>
        <dbReference type="EMBL" id="GAA5814165.1"/>
    </source>
</evidence>
<dbReference type="Proteomes" id="UP001473302">
    <property type="component" value="Unassembled WGS sequence"/>
</dbReference>
<gene>
    <name evidence="1" type="ORF">MFLAVUS_007658</name>
</gene>
<keyword evidence="2" id="KW-1185">Reference proteome</keyword>
<reference evidence="1 2" key="1">
    <citation type="submission" date="2024-04" db="EMBL/GenBank/DDBJ databases">
        <title>genome sequences of Mucor flavus KT1a and Helicostylum pulchrum KT1b strains isolated from the surface of a dry-aged beef.</title>
        <authorList>
            <person name="Toyotome T."/>
            <person name="Hosono M."/>
            <person name="Torimaru M."/>
            <person name="Fukuda K."/>
            <person name="Mikami N."/>
        </authorList>
    </citation>
    <scope>NUCLEOTIDE SEQUENCE [LARGE SCALE GENOMIC DNA]</scope>
    <source>
        <strain evidence="1 2">KT1a</strain>
    </source>
</reference>
<comment type="caution">
    <text evidence="1">The sequence shown here is derived from an EMBL/GenBank/DDBJ whole genome shotgun (WGS) entry which is preliminary data.</text>
</comment>
<organism evidence="1 2">
    <name type="scientific">Mucor flavus</name>
    <dbReference type="NCBI Taxonomy" id="439312"/>
    <lineage>
        <taxon>Eukaryota</taxon>
        <taxon>Fungi</taxon>
        <taxon>Fungi incertae sedis</taxon>
        <taxon>Mucoromycota</taxon>
        <taxon>Mucoromycotina</taxon>
        <taxon>Mucoromycetes</taxon>
        <taxon>Mucorales</taxon>
        <taxon>Mucorineae</taxon>
        <taxon>Mucoraceae</taxon>
        <taxon>Mucor</taxon>
    </lineage>
</organism>